<organism evidence="2 3">
    <name type="scientific">Halolamina pelagica</name>
    <dbReference type="NCBI Taxonomy" id="699431"/>
    <lineage>
        <taxon>Archaea</taxon>
        <taxon>Methanobacteriati</taxon>
        <taxon>Methanobacteriota</taxon>
        <taxon>Stenosarchaea group</taxon>
        <taxon>Halobacteria</taxon>
        <taxon>Halobacteriales</taxon>
        <taxon>Haloferacaceae</taxon>
    </lineage>
</organism>
<reference evidence="3" key="1">
    <citation type="submission" date="2013-11" db="EMBL/GenBank/DDBJ databases">
        <authorList>
            <person name="Hoang H.T."/>
            <person name="Killian M.L."/>
            <person name="Madson D.M."/>
            <person name="Arruda P.H.E."/>
            <person name="Sun D."/>
            <person name="Schwartz K.J."/>
            <person name="Yoon K."/>
        </authorList>
    </citation>
    <scope>NUCLEOTIDE SEQUENCE [LARGE SCALE GENOMIC DNA]</scope>
    <source>
        <strain evidence="3">CDK2</strain>
    </source>
</reference>
<feature type="region of interest" description="Disordered" evidence="1">
    <location>
        <begin position="1"/>
        <end position="24"/>
    </location>
</feature>
<dbReference type="Proteomes" id="UP000050535">
    <property type="component" value="Unassembled WGS sequence"/>
</dbReference>
<name>A0A0P7FXU9_9EURY</name>
<dbReference type="AlphaFoldDB" id="A0A0P7FXU9"/>
<proteinExistence type="predicted"/>
<keyword evidence="3" id="KW-1185">Reference proteome</keyword>
<evidence type="ECO:0000313" key="2">
    <source>
        <dbReference type="EMBL" id="KPN32071.1"/>
    </source>
</evidence>
<protein>
    <submittedName>
        <fullName evidence="2">Uncharacterized protein</fullName>
    </submittedName>
</protein>
<sequence>MPSSQYPTLGVHVSSNSGAAQSTRTYASPTLGSIVVNGYAPSGTSFIVAALNSVDFPTEGLPTRPMR</sequence>
<accession>A0A0P7FXU9</accession>
<comment type="caution">
    <text evidence="2">The sequence shown here is derived from an EMBL/GenBank/DDBJ whole genome shotgun (WGS) entry which is preliminary data.</text>
</comment>
<dbReference type="EMBL" id="LGUC01000001">
    <property type="protein sequence ID" value="KPN32071.1"/>
    <property type="molecule type" value="Genomic_DNA"/>
</dbReference>
<evidence type="ECO:0000256" key="1">
    <source>
        <dbReference type="SAM" id="MobiDB-lite"/>
    </source>
</evidence>
<evidence type="ECO:0000313" key="3">
    <source>
        <dbReference type="Proteomes" id="UP000050535"/>
    </source>
</evidence>
<gene>
    <name evidence="2" type="ORF">SY89_02829</name>
</gene>
<dbReference type="STRING" id="699431.SY89_02829"/>